<dbReference type="Pfam" id="PF13020">
    <property type="entry name" value="NOV_C"/>
    <property type="match status" value="1"/>
</dbReference>
<dbReference type="EMBL" id="CP043661">
    <property type="protein sequence ID" value="QNE22093.1"/>
    <property type="molecule type" value="Genomic_DNA"/>
</dbReference>
<keyword evidence="3" id="KW-1185">Reference proteome</keyword>
<reference evidence="3" key="1">
    <citation type="submission" date="2019-09" db="EMBL/GenBank/DDBJ databases">
        <title>Antimicrobial potential of Antarctic Bacteria.</title>
        <authorList>
            <person name="Benaud N."/>
            <person name="Edwards R.J."/>
            <person name="Ferrari B.C."/>
        </authorList>
    </citation>
    <scope>NUCLEOTIDE SEQUENCE [LARGE SCALE GENOMIC DNA]</scope>
    <source>
        <strain evidence="3">SPB151</strain>
    </source>
</reference>
<proteinExistence type="predicted"/>
<dbReference type="InterPro" id="IPR024975">
    <property type="entry name" value="NOV_C"/>
</dbReference>
<evidence type="ECO:0000313" key="2">
    <source>
        <dbReference type="EMBL" id="QNE22093.1"/>
    </source>
</evidence>
<gene>
    <name evidence="2" type="ORF">F1D05_34510</name>
</gene>
<evidence type="ECO:0000259" key="1">
    <source>
        <dbReference type="Pfam" id="PF13020"/>
    </source>
</evidence>
<dbReference type="KEGG" id="kqi:F1D05_34510"/>
<accession>A0A7G6X778</accession>
<dbReference type="AlphaFoldDB" id="A0A7G6X778"/>
<reference evidence="2 3" key="2">
    <citation type="journal article" date="2020" name="Microbiol. Resour. Announc.">
        <title>Antarctic desert soil bacteria exhibit high novel natural product potential, evaluated through long-read genome sequencing and comparative genomics.</title>
        <authorList>
            <person name="Benaud N."/>
            <person name="Edwards R.J."/>
            <person name="Amos T.G."/>
            <person name="D'Agostino P.M."/>
            <person name="Gutierrez-Chavez C."/>
            <person name="Montgomery K."/>
            <person name="Nicetic I."/>
            <person name="Ferrari B.C."/>
        </authorList>
    </citation>
    <scope>NUCLEOTIDE SEQUENCE [LARGE SCALE GENOMIC DNA]</scope>
    <source>
        <strain evidence="2 3">SPB151</strain>
    </source>
</reference>
<organism evidence="2 3">
    <name type="scientific">Kribbella qitaiheensis</name>
    <dbReference type="NCBI Taxonomy" id="1544730"/>
    <lineage>
        <taxon>Bacteria</taxon>
        <taxon>Bacillati</taxon>
        <taxon>Actinomycetota</taxon>
        <taxon>Actinomycetes</taxon>
        <taxon>Propionibacteriales</taxon>
        <taxon>Kribbellaceae</taxon>
        <taxon>Kribbella</taxon>
    </lineage>
</organism>
<sequence length="442" mass="49925">MHAPDGVSHPKNQICPRLLCMGINFKLKNAFEIDQKTDSMNRTWVGWDPLCSDEDLWRVNRGRWALGPDVLDQRFATLSFDGQIRVVAEIDGLEDVDDPRRQRPKKALIGQVLLPGDPARDCLIGRRAPSGRNPVGYFDTSESDALSSAQRAVRPPESRATYLVTYNPDLWQLKPTDYERECASTDSGRIVRGSWSTGLRRKTIVPGDRVFLLQQGSGERGLLGSGTFNSRVFQDNHWLDESKTANYAFIDWGTLLRPEHLLPIEVLKAQLPHQEWEPQSSGIVVASPQAEELENLWSEHLGRPIHSRTTPRQRWQLDPLRRKQVEDLAQARLEKHYRDKNWIVEDVRYGHPYDAVAVKDAAVLFLEAKGTESTGSSVLVTRGEVDHARQHPGQCILGILSDIQFLSNGEVDPRSGNFRIMPFTPDSGELIPTGYSWTPPNQ</sequence>
<evidence type="ECO:0000313" key="3">
    <source>
        <dbReference type="Proteomes" id="UP000515563"/>
    </source>
</evidence>
<dbReference type="Proteomes" id="UP000515563">
    <property type="component" value="Chromosome"/>
</dbReference>
<name>A0A7G6X778_9ACTN</name>
<feature type="domain" description="Protein NO VEIN C-terminal" evidence="1">
    <location>
        <begin position="326"/>
        <end position="397"/>
    </location>
</feature>
<protein>
    <submittedName>
        <fullName evidence="2">DUF3883 domain-containing protein</fullName>
    </submittedName>
</protein>